<dbReference type="EMBL" id="DVHL01000012">
    <property type="protein sequence ID" value="HIR65522.1"/>
    <property type="molecule type" value="Genomic_DNA"/>
</dbReference>
<evidence type="ECO:0000256" key="2">
    <source>
        <dbReference type="ARBA" id="ARBA00022448"/>
    </source>
</evidence>
<proteinExistence type="inferred from homology"/>
<accession>A0A9D1E3M6</accession>
<dbReference type="GO" id="GO:0055085">
    <property type="term" value="P:transmembrane transport"/>
    <property type="evidence" value="ECO:0007669"/>
    <property type="project" value="InterPro"/>
</dbReference>
<feature type="transmembrane region" description="Helical" evidence="7">
    <location>
        <begin position="21"/>
        <end position="42"/>
    </location>
</feature>
<protein>
    <submittedName>
        <fullName evidence="9">Carbohydrate ABC transporter permease</fullName>
    </submittedName>
</protein>
<dbReference type="CDD" id="cd06261">
    <property type="entry name" value="TM_PBP2"/>
    <property type="match status" value="1"/>
</dbReference>
<dbReference type="InterPro" id="IPR000515">
    <property type="entry name" value="MetI-like"/>
</dbReference>
<name>A0A9D1E3M6_9BACT</name>
<comment type="caution">
    <text evidence="9">The sequence shown here is derived from an EMBL/GenBank/DDBJ whole genome shotgun (WGS) entry which is preliminary data.</text>
</comment>
<evidence type="ECO:0000313" key="9">
    <source>
        <dbReference type="EMBL" id="HIR65522.1"/>
    </source>
</evidence>
<organism evidence="9 10">
    <name type="scientific">Candidatus Fimimonas gallinarum</name>
    <dbReference type="NCBI Taxonomy" id="2840821"/>
    <lineage>
        <taxon>Bacteria</taxon>
        <taxon>Pseudomonadati</taxon>
        <taxon>Myxococcota</taxon>
        <taxon>Myxococcia</taxon>
        <taxon>Myxococcales</taxon>
        <taxon>Cystobacterineae</taxon>
        <taxon>Myxococcaceae</taxon>
        <taxon>Myxococcaceae incertae sedis</taxon>
        <taxon>Candidatus Fimimonas</taxon>
    </lineage>
</organism>
<evidence type="ECO:0000256" key="7">
    <source>
        <dbReference type="RuleBase" id="RU363032"/>
    </source>
</evidence>
<feature type="transmembrane region" description="Helical" evidence="7">
    <location>
        <begin position="73"/>
        <end position="102"/>
    </location>
</feature>
<evidence type="ECO:0000256" key="5">
    <source>
        <dbReference type="ARBA" id="ARBA00022989"/>
    </source>
</evidence>
<keyword evidence="3" id="KW-1003">Cell membrane</keyword>
<sequence>MKKTDLMLKKSKIKDSPVFHTINTILLIVISLICVLPFLNVISTALSTAGNQINFAPKGFTWFNFKTVFTDVAFWRALGVSLLVVVCGTTLSVLVMFSAAYALSKPDFPFRRGLMVFFIIVMIFSGGMVPNYIVVNALGLTRSPLALILPSVVQVYNLILIKSYLEGLPPELEESAKIDGANNLQIMFKVLLPVSLPCVASVSLFTAVTFWNNYTSALIYLGTEEKWYPLSLYILNYIQSDPDALVGSMENIQKANIESAMIVVSILPILIVYPFVLKFFTKGVTVGSVKG</sequence>
<feature type="transmembrane region" description="Helical" evidence="7">
    <location>
        <begin position="114"/>
        <end position="133"/>
    </location>
</feature>
<reference evidence="9" key="2">
    <citation type="journal article" date="2021" name="PeerJ">
        <title>Extensive microbial diversity within the chicken gut microbiome revealed by metagenomics and culture.</title>
        <authorList>
            <person name="Gilroy R."/>
            <person name="Ravi A."/>
            <person name="Getino M."/>
            <person name="Pursley I."/>
            <person name="Horton D.L."/>
            <person name="Alikhan N.F."/>
            <person name="Baker D."/>
            <person name="Gharbi K."/>
            <person name="Hall N."/>
            <person name="Watson M."/>
            <person name="Adriaenssens E.M."/>
            <person name="Foster-Nyarko E."/>
            <person name="Jarju S."/>
            <person name="Secka A."/>
            <person name="Antonio M."/>
            <person name="Oren A."/>
            <person name="Chaudhuri R.R."/>
            <person name="La Ragione R."/>
            <person name="Hildebrand F."/>
            <person name="Pallen M.J."/>
        </authorList>
    </citation>
    <scope>NUCLEOTIDE SEQUENCE</scope>
    <source>
        <strain evidence="9">CHK121-14286</strain>
    </source>
</reference>
<dbReference type="GO" id="GO:0005886">
    <property type="term" value="C:plasma membrane"/>
    <property type="evidence" value="ECO:0007669"/>
    <property type="project" value="UniProtKB-SubCell"/>
</dbReference>
<evidence type="ECO:0000259" key="8">
    <source>
        <dbReference type="PROSITE" id="PS50928"/>
    </source>
</evidence>
<keyword evidence="6 7" id="KW-0472">Membrane</keyword>
<comment type="similarity">
    <text evidence="7">Belongs to the binding-protein-dependent transport system permease family.</text>
</comment>
<keyword evidence="4 7" id="KW-0812">Transmembrane</keyword>
<evidence type="ECO:0000256" key="6">
    <source>
        <dbReference type="ARBA" id="ARBA00023136"/>
    </source>
</evidence>
<keyword evidence="2 7" id="KW-0813">Transport</keyword>
<dbReference type="Gene3D" id="1.10.3720.10">
    <property type="entry name" value="MetI-like"/>
    <property type="match status" value="1"/>
</dbReference>
<dbReference type="AlphaFoldDB" id="A0A9D1E3M6"/>
<comment type="subcellular location">
    <subcellularLocation>
        <location evidence="1 7">Cell membrane</location>
        <topology evidence="1 7">Multi-pass membrane protein</topology>
    </subcellularLocation>
</comment>
<dbReference type="PROSITE" id="PS50928">
    <property type="entry name" value="ABC_TM1"/>
    <property type="match status" value="1"/>
</dbReference>
<evidence type="ECO:0000256" key="1">
    <source>
        <dbReference type="ARBA" id="ARBA00004651"/>
    </source>
</evidence>
<feature type="transmembrane region" description="Helical" evidence="7">
    <location>
        <begin position="186"/>
        <end position="211"/>
    </location>
</feature>
<evidence type="ECO:0000256" key="3">
    <source>
        <dbReference type="ARBA" id="ARBA00022475"/>
    </source>
</evidence>
<feature type="domain" description="ABC transmembrane type-1" evidence="8">
    <location>
        <begin position="78"/>
        <end position="273"/>
    </location>
</feature>
<evidence type="ECO:0000256" key="4">
    <source>
        <dbReference type="ARBA" id="ARBA00022692"/>
    </source>
</evidence>
<dbReference type="SUPFAM" id="SSF161098">
    <property type="entry name" value="MetI-like"/>
    <property type="match status" value="1"/>
</dbReference>
<dbReference type="Pfam" id="PF00528">
    <property type="entry name" value="BPD_transp_1"/>
    <property type="match status" value="1"/>
</dbReference>
<dbReference type="PANTHER" id="PTHR43744">
    <property type="entry name" value="ABC TRANSPORTER PERMEASE PROTEIN MG189-RELATED-RELATED"/>
    <property type="match status" value="1"/>
</dbReference>
<dbReference type="Proteomes" id="UP000824200">
    <property type="component" value="Unassembled WGS sequence"/>
</dbReference>
<gene>
    <name evidence="9" type="ORF">IAC95_01345</name>
</gene>
<dbReference type="PANTHER" id="PTHR43744:SF9">
    <property type="entry name" value="POLYGALACTURONAN_RHAMNOGALACTURONAN TRANSPORT SYSTEM PERMEASE PROTEIN YTCP"/>
    <property type="match status" value="1"/>
</dbReference>
<feature type="transmembrane region" description="Helical" evidence="7">
    <location>
        <begin position="259"/>
        <end position="280"/>
    </location>
</feature>
<dbReference type="InterPro" id="IPR035906">
    <property type="entry name" value="MetI-like_sf"/>
</dbReference>
<keyword evidence="5 7" id="KW-1133">Transmembrane helix</keyword>
<evidence type="ECO:0000313" key="10">
    <source>
        <dbReference type="Proteomes" id="UP000824200"/>
    </source>
</evidence>
<reference evidence="9" key="1">
    <citation type="submission" date="2020-10" db="EMBL/GenBank/DDBJ databases">
        <authorList>
            <person name="Gilroy R."/>
        </authorList>
    </citation>
    <scope>NUCLEOTIDE SEQUENCE</scope>
    <source>
        <strain evidence="9">CHK121-14286</strain>
    </source>
</reference>